<proteinExistence type="inferred from homology"/>
<organism evidence="4 5">
    <name type="scientific">Berkelbacteria bacterium GW2011_GWE1_39_12</name>
    <dbReference type="NCBI Taxonomy" id="1618337"/>
    <lineage>
        <taxon>Bacteria</taxon>
        <taxon>Candidatus Berkelbacteria</taxon>
    </lineage>
</organism>
<comment type="similarity">
    <text evidence="1 2">Belongs to the small heat shock protein (HSP20) family.</text>
</comment>
<dbReference type="InterPro" id="IPR008978">
    <property type="entry name" value="HSP20-like_chaperone"/>
</dbReference>
<feature type="domain" description="SHSP" evidence="3">
    <location>
        <begin position="14"/>
        <end position="130"/>
    </location>
</feature>
<protein>
    <recommendedName>
        <fullName evidence="3">SHSP domain-containing protein</fullName>
    </recommendedName>
</protein>
<evidence type="ECO:0000313" key="5">
    <source>
        <dbReference type="Proteomes" id="UP000035648"/>
    </source>
</evidence>
<dbReference type="KEGG" id="bbgw:UT28_C0001G0429"/>
<dbReference type="Pfam" id="PF00011">
    <property type="entry name" value="HSP20"/>
    <property type="match status" value="1"/>
</dbReference>
<reference evidence="4 5" key="1">
    <citation type="journal article" date="2015" name="Nature">
        <title>rRNA introns, odd ribosomes, and small enigmatic genomes across a large radiation of phyla.</title>
        <authorList>
            <person name="Brown C.T."/>
            <person name="Hug L.A."/>
            <person name="Thomas B.C."/>
            <person name="Sharon I."/>
            <person name="Castelle C.J."/>
            <person name="Singh A."/>
            <person name="Wilkins M.J."/>
            <person name="Williams K.H."/>
            <person name="Banfield J.F."/>
        </authorList>
    </citation>
    <scope>NUCLEOTIDE SEQUENCE [LARGE SCALE GENOMIC DNA]</scope>
</reference>
<dbReference type="EMBL" id="CP011213">
    <property type="protein sequence ID" value="AKM82235.1"/>
    <property type="molecule type" value="Genomic_DNA"/>
</dbReference>
<gene>
    <name evidence="4" type="ORF">UT28_C0001G0429</name>
</gene>
<dbReference type="InterPro" id="IPR002068">
    <property type="entry name" value="A-crystallin/Hsp20_dom"/>
</dbReference>
<evidence type="ECO:0000313" key="4">
    <source>
        <dbReference type="EMBL" id="AKM82235.1"/>
    </source>
</evidence>
<dbReference type="PANTHER" id="PTHR11527">
    <property type="entry name" value="HEAT-SHOCK PROTEIN 20 FAMILY MEMBER"/>
    <property type="match status" value="1"/>
</dbReference>
<dbReference type="Proteomes" id="UP000035648">
    <property type="component" value="Chromosome"/>
</dbReference>
<dbReference type="SUPFAM" id="SSF49764">
    <property type="entry name" value="HSP20-like chaperones"/>
    <property type="match status" value="1"/>
</dbReference>
<dbReference type="AlphaFoldDB" id="A0A0G4B3W8"/>
<name>A0A0G4B3W8_9BACT</name>
<evidence type="ECO:0000259" key="3">
    <source>
        <dbReference type="PROSITE" id="PS01031"/>
    </source>
</evidence>
<sequence length="131" mass="14715">MDNSILNNSNQDWMEDYEGQLAIDVFQTAEDIVLKAPIAGVKPEDLEISITDEIINIKGERKETADGTAEITRDNFFAQECYWGSFSRSYVLPIAVNSEKATASLKNGILTIRIPKLEKTKTKTIEIKTED</sequence>
<dbReference type="InterPro" id="IPR031107">
    <property type="entry name" value="Small_HSP"/>
</dbReference>
<dbReference type="CDD" id="cd06464">
    <property type="entry name" value="ACD_sHsps-like"/>
    <property type="match status" value="1"/>
</dbReference>
<evidence type="ECO:0000256" key="1">
    <source>
        <dbReference type="PROSITE-ProRule" id="PRU00285"/>
    </source>
</evidence>
<evidence type="ECO:0000256" key="2">
    <source>
        <dbReference type="RuleBase" id="RU003616"/>
    </source>
</evidence>
<dbReference type="Gene3D" id="2.60.40.790">
    <property type="match status" value="1"/>
</dbReference>
<dbReference type="PROSITE" id="PS01031">
    <property type="entry name" value="SHSP"/>
    <property type="match status" value="1"/>
</dbReference>
<accession>A0A0G4B3W8</accession>
<dbReference type="STRING" id="1618337.UT28_C0001G0429"/>